<organism evidence="1 2">
    <name type="scientific">Microbotryum silenes-dioicae</name>
    <dbReference type="NCBI Taxonomy" id="796604"/>
    <lineage>
        <taxon>Eukaryota</taxon>
        <taxon>Fungi</taxon>
        <taxon>Dikarya</taxon>
        <taxon>Basidiomycota</taxon>
        <taxon>Pucciniomycotina</taxon>
        <taxon>Microbotryomycetes</taxon>
        <taxon>Microbotryales</taxon>
        <taxon>Microbotryaceae</taxon>
        <taxon>Microbotryum</taxon>
    </lineage>
</organism>
<gene>
    <name evidence="1" type="primary">BQ5605_C003g01946</name>
    <name evidence="1" type="ORF">BQ5605_C003G01946</name>
</gene>
<keyword evidence="2" id="KW-1185">Reference proteome</keyword>
<evidence type="ECO:0000313" key="1">
    <source>
        <dbReference type="EMBL" id="SGY38038.1"/>
    </source>
</evidence>
<sequence length="261" mass="29202">MNYPSDSDIVDILSAEDRWWQNHTPSSTSTQAPKNGTRTRGIFTTFNDSRSHLAATALYTGIRDGRYVKRIEQKDTNLSWSLSSSPWHQSYLLWPARIKSDSTALRESADPSPAVCRILISGLCLARLEQVLSKLMDSIGSESLNFGAIEWKLVQPQESLTKIIEALSKSVEQWMSFKDPKEEAPIRDWLLSTRTLSQTGTPVGISQSSPFLARIHEGPAMVREGSGTGNYISTNGSRSKWATLQHEWRTGRPQSQCRNTS</sequence>
<accession>A0A2X0NXL4</accession>
<dbReference type="EMBL" id="FQNC01000042">
    <property type="protein sequence ID" value="SGY38038.1"/>
    <property type="molecule type" value="Genomic_DNA"/>
</dbReference>
<dbReference type="AlphaFoldDB" id="A0A2X0NXL4"/>
<name>A0A2X0NXL4_9BASI</name>
<dbReference type="Proteomes" id="UP000249464">
    <property type="component" value="Unassembled WGS sequence"/>
</dbReference>
<protein>
    <submittedName>
        <fullName evidence="1">BQ5605_C003g01946 protein</fullName>
    </submittedName>
</protein>
<evidence type="ECO:0000313" key="2">
    <source>
        <dbReference type="Proteomes" id="UP000249464"/>
    </source>
</evidence>
<reference evidence="1 2" key="1">
    <citation type="submission" date="2016-11" db="EMBL/GenBank/DDBJ databases">
        <authorList>
            <person name="Jaros S."/>
            <person name="Januszkiewicz K."/>
            <person name="Wedrychowicz H."/>
        </authorList>
    </citation>
    <scope>NUCLEOTIDE SEQUENCE [LARGE SCALE GENOMIC DNA]</scope>
</reference>
<proteinExistence type="predicted"/>